<dbReference type="EMBL" id="CP016170">
    <property type="protein sequence ID" value="ANN66643.1"/>
    <property type="molecule type" value="Genomic_DNA"/>
</dbReference>
<dbReference type="EMBL" id="CP016171">
    <property type="protein sequence ID" value="ANN71722.1"/>
    <property type="molecule type" value="Genomic_DNA"/>
</dbReference>
<dbReference type="OrthoDB" id="5383110at2"/>
<evidence type="ECO:0000313" key="2">
    <source>
        <dbReference type="EMBL" id="ANN66643.1"/>
    </source>
</evidence>
<accession>A0A193FVD9</accession>
<protein>
    <submittedName>
        <fullName evidence="3">DUF4440 domain-containing protein</fullName>
    </submittedName>
</protein>
<sequence length="132" mass="14043">MTTDEIAQDTTAHDEIAAAVENLRRAMLDPTPAALDALAAGALSYGHSSGMVEDKAAFMDALVSGRSDFRRIDLTDQAIAVSGDVALVRHTLDADTCDGGRPGHVALKILLVWQRQGDGWKLLARQAVRTSS</sequence>
<dbReference type="Gene3D" id="3.10.450.50">
    <property type="match status" value="1"/>
</dbReference>
<evidence type="ECO:0000313" key="5">
    <source>
        <dbReference type="Proteomes" id="UP000092213"/>
    </source>
</evidence>
<evidence type="ECO:0000313" key="3">
    <source>
        <dbReference type="EMBL" id="ANN71722.1"/>
    </source>
</evidence>
<dbReference type="Proteomes" id="UP000091897">
    <property type="component" value="Chromosome"/>
</dbReference>
<dbReference type="InterPro" id="IPR032710">
    <property type="entry name" value="NTF2-like_dom_sf"/>
</dbReference>
<dbReference type="AlphaFoldDB" id="A0A193FVD9"/>
<reference evidence="4 5" key="1">
    <citation type="submission" date="2016-06" db="EMBL/GenBank/DDBJ databases">
        <title>Complete genome sequences of Bordetella bronchialis and Bordetella flabilis.</title>
        <authorList>
            <person name="LiPuma J.J."/>
            <person name="Spilker T."/>
        </authorList>
    </citation>
    <scope>NUCLEOTIDE SEQUENCE [LARGE SCALE GENOMIC DNA]</scope>
    <source>
        <strain evidence="3 5">AU17976</strain>
        <strain evidence="2 4">AU3182</strain>
    </source>
</reference>
<dbReference type="STRING" id="463025.BAU08_10630"/>
<proteinExistence type="predicted"/>
<dbReference type="InterPro" id="IPR027843">
    <property type="entry name" value="DUF4440"/>
</dbReference>
<name>A0A193FVD9_9BORD</name>
<dbReference type="RefSeq" id="WP_066348297.1">
    <property type="nucleotide sequence ID" value="NZ_CBCSFJ010000026.1"/>
</dbReference>
<dbReference type="KEGG" id="bbro:BAU06_10430"/>
<evidence type="ECO:0000313" key="4">
    <source>
        <dbReference type="Proteomes" id="UP000091897"/>
    </source>
</evidence>
<dbReference type="Pfam" id="PF14534">
    <property type="entry name" value="DUF4440"/>
    <property type="match status" value="1"/>
</dbReference>
<organism evidence="3 5">
    <name type="scientific">Bordetella bronchialis</name>
    <dbReference type="NCBI Taxonomy" id="463025"/>
    <lineage>
        <taxon>Bacteria</taxon>
        <taxon>Pseudomonadati</taxon>
        <taxon>Pseudomonadota</taxon>
        <taxon>Betaproteobacteria</taxon>
        <taxon>Burkholderiales</taxon>
        <taxon>Alcaligenaceae</taxon>
        <taxon>Bordetella</taxon>
    </lineage>
</organism>
<dbReference type="SUPFAM" id="SSF54427">
    <property type="entry name" value="NTF2-like"/>
    <property type="match status" value="1"/>
</dbReference>
<dbReference type="Proteomes" id="UP000092213">
    <property type="component" value="Chromosome"/>
</dbReference>
<evidence type="ECO:0000259" key="1">
    <source>
        <dbReference type="Pfam" id="PF14534"/>
    </source>
</evidence>
<keyword evidence="4" id="KW-1185">Reference proteome</keyword>
<feature type="domain" description="DUF4440" evidence="1">
    <location>
        <begin position="16"/>
        <end position="122"/>
    </location>
</feature>
<gene>
    <name evidence="2" type="ORF">BAU06_10430</name>
    <name evidence="3" type="ORF">BAU08_10630</name>
</gene>